<dbReference type="Pfam" id="PF00903">
    <property type="entry name" value="Glyoxalase"/>
    <property type="match status" value="1"/>
</dbReference>
<proteinExistence type="predicted"/>
<dbReference type="SUPFAM" id="SSF54593">
    <property type="entry name" value="Glyoxalase/Bleomycin resistance protein/Dihydroxybiphenyl dioxygenase"/>
    <property type="match status" value="1"/>
</dbReference>
<dbReference type="Gene3D" id="3.10.180.10">
    <property type="entry name" value="2,3-Dihydroxybiphenyl 1,2-Dioxygenase, domain 1"/>
    <property type="match status" value="1"/>
</dbReference>
<dbReference type="InterPro" id="IPR052164">
    <property type="entry name" value="Anthracycline_SecMetBiosynth"/>
</dbReference>
<dbReference type="Proteomes" id="UP001332192">
    <property type="component" value="Chromosome"/>
</dbReference>
<organism evidence="2 3">
    <name type="scientific">Carboxydichorda subterranea</name>
    <dbReference type="NCBI Taxonomy" id="3109565"/>
    <lineage>
        <taxon>Bacteria</taxon>
        <taxon>Bacillati</taxon>
        <taxon>Bacillota</taxon>
        <taxon>Limnochordia</taxon>
        <taxon>Limnochordales</taxon>
        <taxon>Geochordaceae</taxon>
        <taxon>Carboxydichorda</taxon>
    </lineage>
</organism>
<dbReference type="InterPro" id="IPR037523">
    <property type="entry name" value="VOC_core"/>
</dbReference>
<sequence>MGKPVVHWEINARNPSSLHKFYAELFGWKIDANNPINYGMVETGSPGINGGIGPADGEGYITFYVQVEDLQAYLEKAERLGGKVVVPPTEIPGMVTYAMFTDPEGFRIGLVKG</sequence>
<feature type="domain" description="VOC" evidence="1">
    <location>
        <begin position="4"/>
        <end position="113"/>
    </location>
</feature>
<evidence type="ECO:0000313" key="2">
    <source>
        <dbReference type="EMBL" id="WRP18728.1"/>
    </source>
</evidence>
<dbReference type="RefSeq" id="WP_324718001.1">
    <property type="nucleotide sequence ID" value="NZ_CP141615.1"/>
</dbReference>
<dbReference type="PANTHER" id="PTHR33993">
    <property type="entry name" value="GLYOXALASE-RELATED"/>
    <property type="match status" value="1"/>
</dbReference>
<dbReference type="CDD" id="cd07247">
    <property type="entry name" value="SgaA_N_like"/>
    <property type="match status" value="1"/>
</dbReference>
<evidence type="ECO:0000259" key="1">
    <source>
        <dbReference type="PROSITE" id="PS51819"/>
    </source>
</evidence>
<gene>
    <name evidence="2" type="ORF">U7230_06970</name>
</gene>
<evidence type="ECO:0000313" key="3">
    <source>
        <dbReference type="Proteomes" id="UP001332192"/>
    </source>
</evidence>
<dbReference type="PROSITE" id="PS51819">
    <property type="entry name" value="VOC"/>
    <property type="match status" value="1"/>
</dbReference>
<dbReference type="InterPro" id="IPR004360">
    <property type="entry name" value="Glyas_Fos-R_dOase_dom"/>
</dbReference>
<name>A0ABZ1C146_9FIRM</name>
<reference evidence="2 3" key="1">
    <citation type="journal article" date="2024" name="Front. Microbiol.">
        <title>Novel thermophilic genera Geochorda gen. nov. and Carboxydochorda gen. nov. from the deep terrestrial subsurface reveal the ecophysiological diversity in the class Limnochordia.</title>
        <authorList>
            <person name="Karnachuk O.V."/>
            <person name="Lukina A.P."/>
            <person name="Avakyan M.R."/>
            <person name="Kadnikov V.V."/>
            <person name="Begmatov S."/>
            <person name="Beletsky A.V."/>
            <person name="Vlasova K.G."/>
            <person name="Novikov A.A."/>
            <person name="Shcherbakova V.A."/>
            <person name="Mardanov A.V."/>
            <person name="Ravin N.V."/>
        </authorList>
    </citation>
    <scope>NUCLEOTIDE SEQUENCE [LARGE SCALE GENOMIC DNA]</scope>
    <source>
        <strain evidence="2 3">L945</strain>
    </source>
</reference>
<dbReference type="EMBL" id="CP141615">
    <property type="protein sequence ID" value="WRP18728.1"/>
    <property type="molecule type" value="Genomic_DNA"/>
</dbReference>
<keyword evidence="3" id="KW-1185">Reference proteome</keyword>
<protein>
    <submittedName>
        <fullName evidence="2">VOC family protein</fullName>
    </submittedName>
</protein>
<dbReference type="InterPro" id="IPR029068">
    <property type="entry name" value="Glyas_Bleomycin-R_OHBP_Dase"/>
</dbReference>
<accession>A0ABZ1C146</accession>
<dbReference type="PANTHER" id="PTHR33993:SF2">
    <property type="entry name" value="VOC DOMAIN-CONTAINING PROTEIN"/>
    <property type="match status" value="1"/>
</dbReference>